<gene>
    <name evidence="2" type="ORF">F2Q69_00024766</name>
</gene>
<evidence type="ECO:0000256" key="1">
    <source>
        <dbReference type="SAM" id="MobiDB-lite"/>
    </source>
</evidence>
<organism evidence="2 3">
    <name type="scientific">Brassica cretica</name>
    <name type="common">Mustard</name>
    <dbReference type="NCBI Taxonomy" id="69181"/>
    <lineage>
        <taxon>Eukaryota</taxon>
        <taxon>Viridiplantae</taxon>
        <taxon>Streptophyta</taxon>
        <taxon>Embryophyta</taxon>
        <taxon>Tracheophyta</taxon>
        <taxon>Spermatophyta</taxon>
        <taxon>Magnoliopsida</taxon>
        <taxon>eudicotyledons</taxon>
        <taxon>Gunneridae</taxon>
        <taxon>Pentapetalae</taxon>
        <taxon>rosids</taxon>
        <taxon>malvids</taxon>
        <taxon>Brassicales</taxon>
        <taxon>Brassicaceae</taxon>
        <taxon>Brassiceae</taxon>
        <taxon>Brassica</taxon>
    </lineage>
</organism>
<accession>A0A8S9QAV5</accession>
<dbReference type="AlphaFoldDB" id="A0A8S9QAV5"/>
<feature type="compositionally biased region" description="Basic and acidic residues" evidence="1">
    <location>
        <begin position="1"/>
        <end position="14"/>
    </location>
</feature>
<reference evidence="2" key="1">
    <citation type="submission" date="2019-12" db="EMBL/GenBank/DDBJ databases">
        <title>Genome sequencing and annotation of Brassica cretica.</title>
        <authorList>
            <person name="Studholme D.J."/>
            <person name="Sarris P."/>
        </authorList>
    </citation>
    <scope>NUCLEOTIDE SEQUENCE</scope>
    <source>
        <strain evidence="2">PFS-109/04</strain>
        <tissue evidence="2">Leaf</tissue>
    </source>
</reference>
<evidence type="ECO:0000313" key="3">
    <source>
        <dbReference type="Proteomes" id="UP000712600"/>
    </source>
</evidence>
<protein>
    <submittedName>
        <fullName evidence="2">Uncharacterized protein</fullName>
    </submittedName>
</protein>
<sequence>MVKKTSKERARTDTGEPSTSNLSRLVVSTESPNATNVADDSISENAAQLSRQNRMLLRSSKYVNIQ</sequence>
<feature type="region of interest" description="Disordered" evidence="1">
    <location>
        <begin position="1"/>
        <end position="37"/>
    </location>
</feature>
<evidence type="ECO:0000313" key="2">
    <source>
        <dbReference type="EMBL" id="KAF3540855.1"/>
    </source>
</evidence>
<feature type="compositionally biased region" description="Polar residues" evidence="1">
    <location>
        <begin position="15"/>
        <end position="37"/>
    </location>
</feature>
<comment type="caution">
    <text evidence="2">The sequence shown here is derived from an EMBL/GenBank/DDBJ whole genome shotgun (WGS) entry which is preliminary data.</text>
</comment>
<name>A0A8S9QAV5_BRACR</name>
<dbReference type="Proteomes" id="UP000712600">
    <property type="component" value="Unassembled WGS sequence"/>
</dbReference>
<dbReference type="EMBL" id="QGKX02001290">
    <property type="protein sequence ID" value="KAF3540855.1"/>
    <property type="molecule type" value="Genomic_DNA"/>
</dbReference>
<proteinExistence type="predicted"/>